<protein>
    <submittedName>
        <fullName evidence="1">Haloacid dehalogenase-like hydrolase family protein</fullName>
    </submittedName>
</protein>
<keyword evidence="1" id="KW-0378">Hydrolase</keyword>
<reference evidence="1" key="1">
    <citation type="submission" date="2014-09" db="EMBL/GenBank/DDBJ databases">
        <authorList>
            <person name="Magalhaes I.L.F."/>
            <person name="Oliveira U."/>
            <person name="Santos F.R."/>
            <person name="Vidigal T.H.D.A."/>
            <person name="Brescovit A.D."/>
            <person name="Santos A.J."/>
        </authorList>
    </citation>
    <scope>NUCLEOTIDE SEQUENCE</scope>
    <source>
        <tissue evidence="1">Shoot tissue taken approximately 20 cm above the soil surface</tissue>
    </source>
</reference>
<evidence type="ECO:0000313" key="1">
    <source>
        <dbReference type="EMBL" id="JAD27211.1"/>
    </source>
</evidence>
<proteinExistence type="predicted"/>
<reference evidence="1" key="2">
    <citation type="journal article" date="2015" name="Data Brief">
        <title>Shoot transcriptome of the giant reed, Arundo donax.</title>
        <authorList>
            <person name="Barrero R.A."/>
            <person name="Guerrero F.D."/>
            <person name="Moolhuijzen P."/>
            <person name="Goolsby J.A."/>
            <person name="Tidwell J."/>
            <person name="Bellgard S.E."/>
            <person name="Bellgard M.I."/>
        </authorList>
    </citation>
    <scope>NUCLEOTIDE SEQUENCE</scope>
    <source>
        <tissue evidence="1">Shoot tissue taken approximately 20 cm above the soil surface</tissue>
    </source>
</reference>
<dbReference type="GO" id="GO:0016787">
    <property type="term" value="F:hydrolase activity"/>
    <property type="evidence" value="ECO:0007669"/>
    <property type="project" value="UniProtKB-KW"/>
</dbReference>
<dbReference type="EMBL" id="GBRH01270684">
    <property type="protein sequence ID" value="JAD27211.1"/>
    <property type="molecule type" value="Transcribed_RNA"/>
</dbReference>
<accession>A0A0A8YL52</accession>
<organism evidence="1">
    <name type="scientific">Arundo donax</name>
    <name type="common">Giant reed</name>
    <name type="synonym">Donax arundinaceus</name>
    <dbReference type="NCBI Taxonomy" id="35708"/>
    <lineage>
        <taxon>Eukaryota</taxon>
        <taxon>Viridiplantae</taxon>
        <taxon>Streptophyta</taxon>
        <taxon>Embryophyta</taxon>
        <taxon>Tracheophyta</taxon>
        <taxon>Spermatophyta</taxon>
        <taxon>Magnoliopsida</taxon>
        <taxon>Liliopsida</taxon>
        <taxon>Poales</taxon>
        <taxon>Poaceae</taxon>
        <taxon>PACMAD clade</taxon>
        <taxon>Arundinoideae</taxon>
        <taxon>Arundineae</taxon>
        <taxon>Arundo</taxon>
    </lineage>
</organism>
<sequence>MPVLPDKSATLRASMTAGRAFPVAITMFTPLDLASLRASAFLAETWLLLLSSVPSISQKIYLNLGL</sequence>
<dbReference type="AlphaFoldDB" id="A0A0A8YL52"/>
<name>A0A0A8YL52_ARUDO</name>